<reference evidence="3" key="1">
    <citation type="journal article" date="2019" name="Int. J. Syst. Evol. Microbiol.">
        <title>The Global Catalogue of Microorganisms (GCM) 10K type strain sequencing project: providing services to taxonomists for standard genome sequencing and annotation.</title>
        <authorList>
            <consortium name="The Broad Institute Genomics Platform"/>
            <consortium name="The Broad Institute Genome Sequencing Center for Infectious Disease"/>
            <person name="Wu L."/>
            <person name="Ma J."/>
        </authorList>
    </citation>
    <scope>NUCLEOTIDE SEQUENCE [LARGE SCALE GENOMIC DNA]</scope>
    <source>
        <strain evidence="3">CCUG 55328</strain>
    </source>
</reference>
<evidence type="ECO:0000256" key="1">
    <source>
        <dbReference type="SAM" id="SignalP"/>
    </source>
</evidence>
<feature type="signal peptide" evidence="1">
    <location>
        <begin position="1"/>
        <end position="24"/>
    </location>
</feature>
<dbReference type="RefSeq" id="WP_380792323.1">
    <property type="nucleotide sequence ID" value="NZ_JBHTKR010000005.1"/>
</dbReference>
<organism evidence="2 3">
    <name type="scientific">Seohaeicola saemankumensis</name>
    <dbReference type="NCBI Taxonomy" id="481181"/>
    <lineage>
        <taxon>Bacteria</taxon>
        <taxon>Pseudomonadati</taxon>
        <taxon>Pseudomonadota</taxon>
        <taxon>Alphaproteobacteria</taxon>
        <taxon>Rhodobacterales</taxon>
        <taxon>Roseobacteraceae</taxon>
        <taxon>Seohaeicola</taxon>
    </lineage>
</organism>
<comment type="caution">
    <text evidence="2">The sequence shown here is derived from an EMBL/GenBank/DDBJ whole genome shotgun (WGS) entry which is preliminary data.</text>
</comment>
<evidence type="ECO:0000313" key="2">
    <source>
        <dbReference type="EMBL" id="MFD1195513.1"/>
    </source>
</evidence>
<dbReference type="EMBL" id="JBHTKR010000005">
    <property type="protein sequence ID" value="MFD1195513.1"/>
    <property type="molecule type" value="Genomic_DNA"/>
</dbReference>
<keyword evidence="3" id="KW-1185">Reference proteome</keyword>
<gene>
    <name evidence="2" type="ORF">ACFQ3C_12640</name>
</gene>
<proteinExistence type="predicted"/>
<accession>A0ABW3TE98</accession>
<feature type="chain" id="PRO_5045732908" evidence="1">
    <location>
        <begin position="25"/>
        <end position="210"/>
    </location>
</feature>
<evidence type="ECO:0000313" key="3">
    <source>
        <dbReference type="Proteomes" id="UP001597151"/>
    </source>
</evidence>
<name>A0ABW3TE98_9RHOB</name>
<sequence length="210" mass="22102">MRLRAIITSMAMVTATAWASQTLAAPTQCTTKIEGESVTIFYDDEEPTYSSFRERYFSRRNTCPGAVVITYLMPDLTAEERQVFCANYDPETQNHSRPAQGRRDAFGRCAEPSRTCNLVNTTRQEALALVGIGTRAEEDTVSGRLSSTISAVTHSSGAMVLSGNTASLSSLLSSAGTAIGTALGTPAVLAGAAASVVVIGGAVYLCSDAD</sequence>
<protein>
    <submittedName>
        <fullName evidence="2">Uncharacterized protein</fullName>
    </submittedName>
</protein>
<dbReference type="Proteomes" id="UP001597151">
    <property type="component" value="Unassembled WGS sequence"/>
</dbReference>
<keyword evidence="1" id="KW-0732">Signal</keyword>